<dbReference type="GO" id="GO:1905515">
    <property type="term" value="P:non-motile cilium assembly"/>
    <property type="evidence" value="ECO:0007669"/>
    <property type="project" value="InterPro"/>
</dbReference>
<dbReference type="PANTHER" id="PTHR32465">
    <property type="entry name" value="BARDET-BIEDL SYNDROME 2 PROTEIN"/>
    <property type="match status" value="1"/>
</dbReference>
<feature type="domain" description="BBS2 GAE" evidence="8">
    <location>
        <begin position="378"/>
        <end position="463"/>
    </location>
</feature>
<dbReference type="AlphaFoldDB" id="A0A418EZ58"/>
<dbReference type="Pfam" id="PF23351">
    <property type="entry name" value="BBS2_CtH"/>
    <property type="match status" value="1"/>
</dbReference>
<keyword evidence="6" id="KW-0966">Cell projection</keyword>
<dbReference type="Pfam" id="PF14781">
    <property type="entry name" value="BBS2_N"/>
    <property type="match status" value="1"/>
</dbReference>
<dbReference type="Pfam" id="PF23353">
    <property type="entry name" value="BBS2_hp"/>
    <property type="match status" value="1"/>
</dbReference>
<dbReference type="EMBL" id="QUTH01003149">
    <property type="protein sequence ID" value="RHZ21331.1"/>
    <property type="molecule type" value="Genomic_DNA"/>
</dbReference>
<feature type="domain" description="Ciliary BBSome complex subunit 2 middle region" evidence="9">
    <location>
        <begin position="155"/>
        <end position="262"/>
    </location>
</feature>
<evidence type="ECO:0000259" key="7">
    <source>
        <dbReference type="Pfam" id="PF14781"/>
    </source>
</evidence>
<sequence>MLPSFKLHMHHAILDRLAKVGKYDGTHPSLTCGTSSGKVFLHNPHDKNEDDAAQAVRFLNINRDVSALCVGKFRDQDAGDTLIVGTHANILGYNVEKNSDAFYKDVPDGVNTMLFGTLPNIPSRMVMVGGNCSIQGFDREGNETFWTVTGDNVTALALCDVSGRGNEELVVGSDDYEIRAFQAEDVVCECSETGRIVDLTSIQRHLFGYALDNGTVGVYKNSHRVWRVKSKNIPTSITAFDINGDGELEIVIGWNNGKVEARSIANGAAVYRDHFASPIAAVLTSDYRLRGNAEVRGYLFEGNAPDGTSKDGGGAATSLLADEISAEEKEVQALIKAKAGLVGQLKAYENAGLKTTKGTNVRVATTTKIAISASTTISHENVELTVSTENESVIKMIVIFDYDAGIFDGESLVIRPATPAPKATVQLPTLKKNVAATLHFRVGNRGNGNVFHVFEETFALPKFADFFPLKAAPPVRPSGCVKFKRPIRMQQVQPWVKASFLQTDVLRVSETDVDLYFKNVGDNSLLSISTTATDVDDYNSIRLKLTGDMADDSNQLKHLVIRAEDARILHDMASMRSYYAELFTLNNQLLGEYTKRATNHQALLDALKDVNGMIQLAARLRHGQPKSAVILACRKAIKANNIHALFYIVKTGREESR</sequence>
<dbReference type="InterPro" id="IPR029430">
    <property type="entry name" value="BBS2_N"/>
</dbReference>
<accession>A0A418EZ58</accession>
<evidence type="ECO:0000256" key="6">
    <source>
        <dbReference type="ARBA" id="ARBA00023273"/>
    </source>
</evidence>
<proteinExistence type="predicted"/>
<dbReference type="GO" id="GO:0036064">
    <property type="term" value="C:ciliary basal body"/>
    <property type="evidence" value="ECO:0007669"/>
    <property type="project" value="TreeGrafter"/>
</dbReference>
<keyword evidence="5" id="KW-0206">Cytoskeleton</keyword>
<name>A0A418EZ58_APHAT</name>
<dbReference type="InterPro" id="IPR055381">
    <property type="entry name" value="BBS2_CtH_dom"/>
</dbReference>
<dbReference type="VEuPathDB" id="FungiDB:H257_06937"/>
<dbReference type="InterPro" id="IPR036322">
    <property type="entry name" value="WD40_repeat_dom_sf"/>
</dbReference>
<feature type="domain" description="BBS2 C-terminal helix bundle" evidence="10">
    <location>
        <begin position="624"/>
        <end position="650"/>
    </location>
</feature>
<evidence type="ECO:0000313" key="13">
    <source>
        <dbReference type="Proteomes" id="UP000285430"/>
    </source>
</evidence>
<dbReference type="InterPro" id="IPR055380">
    <property type="entry name" value="BBS2_hp_dom"/>
</dbReference>
<dbReference type="InterPro" id="IPR029333">
    <property type="entry name" value="BBS2_GAE_dom"/>
</dbReference>
<dbReference type="PIRSF" id="PIRSF013684">
    <property type="entry name" value="BBS2"/>
    <property type="match status" value="1"/>
</dbReference>
<dbReference type="Pfam" id="PF14783">
    <property type="entry name" value="BBS2_Mid"/>
    <property type="match status" value="1"/>
</dbReference>
<keyword evidence="4" id="KW-0969">Cilium</keyword>
<evidence type="ECO:0000259" key="10">
    <source>
        <dbReference type="Pfam" id="PF23351"/>
    </source>
</evidence>
<dbReference type="InterPro" id="IPR016616">
    <property type="entry name" value="Bardet-Biedl_syndrome_2_prot"/>
</dbReference>
<evidence type="ECO:0000256" key="2">
    <source>
        <dbReference type="ARBA" id="ARBA00004245"/>
    </source>
</evidence>
<evidence type="ECO:0008006" key="14">
    <source>
        <dbReference type="Google" id="ProtNLM"/>
    </source>
</evidence>
<keyword evidence="3" id="KW-0963">Cytoplasm</keyword>
<evidence type="ECO:0000256" key="4">
    <source>
        <dbReference type="ARBA" id="ARBA00023069"/>
    </source>
</evidence>
<organism evidence="12 13">
    <name type="scientific">Aphanomyces astaci</name>
    <name type="common">Crayfish plague agent</name>
    <dbReference type="NCBI Taxonomy" id="112090"/>
    <lineage>
        <taxon>Eukaryota</taxon>
        <taxon>Sar</taxon>
        <taxon>Stramenopiles</taxon>
        <taxon>Oomycota</taxon>
        <taxon>Saprolegniomycetes</taxon>
        <taxon>Saprolegniales</taxon>
        <taxon>Verrucalvaceae</taxon>
        <taxon>Aphanomyces</taxon>
    </lineage>
</organism>
<comment type="subcellular location">
    <subcellularLocation>
        <location evidence="1">Cell projection</location>
        <location evidence="1">Cilium</location>
    </subcellularLocation>
    <subcellularLocation>
        <location evidence="2">Cytoplasm</location>
        <location evidence="2">Cytoskeleton</location>
    </subcellularLocation>
</comment>
<evidence type="ECO:0000256" key="3">
    <source>
        <dbReference type="ARBA" id="ARBA00022490"/>
    </source>
</evidence>
<dbReference type="GO" id="GO:0016020">
    <property type="term" value="C:membrane"/>
    <property type="evidence" value="ECO:0007669"/>
    <property type="project" value="TreeGrafter"/>
</dbReference>
<dbReference type="PANTHER" id="PTHR32465:SF0">
    <property type="entry name" value="BARDET-BIEDL SYNDROME 2 PROTEIN"/>
    <property type="match status" value="1"/>
</dbReference>
<comment type="caution">
    <text evidence="12">The sequence shown here is derived from an EMBL/GenBank/DDBJ whole genome shotgun (WGS) entry which is preliminary data.</text>
</comment>
<dbReference type="GO" id="GO:0031514">
    <property type="term" value="C:motile cilium"/>
    <property type="evidence" value="ECO:0007669"/>
    <property type="project" value="TreeGrafter"/>
</dbReference>
<evidence type="ECO:0000313" key="12">
    <source>
        <dbReference type="EMBL" id="RHZ21331.1"/>
    </source>
</evidence>
<evidence type="ECO:0000256" key="5">
    <source>
        <dbReference type="ARBA" id="ARBA00023212"/>
    </source>
</evidence>
<reference evidence="12 13" key="1">
    <citation type="submission" date="2018-08" db="EMBL/GenBank/DDBJ databases">
        <title>Aphanomyces genome sequencing and annotation.</title>
        <authorList>
            <person name="Minardi D."/>
            <person name="Oidtmann B."/>
            <person name="Van Der Giezen M."/>
            <person name="Studholme D.J."/>
        </authorList>
    </citation>
    <scope>NUCLEOTIDE SEQUENCE [LARGE SCALE GENOMIC DNA]</scope>
    <source>
        <strain evidence="12 13">Da</strain>
    </source>
</reference>
<evidence type="ECO:0000256" key="1">
    <source>
        <dbReference type="ARBA" id="ARBA00004138"/>
    </source>
</evidence>
<dbReference type="InterPro" id="IPR029429">
    <property type="entry name" value="BBS2_Mid"/>
</dbReference>
<dbReference type="SUPFAM" id="SSF50978">
    <property type="entry name" value="WD40 repeat-like"/>
    <property type="match status" value="1"/>
</dbReference>
<protein>
    <recommendedName>
        <fullName evidence="14">Bardet-Biedl syndrome 2 protein homolog</fullName>
    </recommendedName>
</protein>
<dbReference type="GO" id="GO:0034464">
    <property type="term" value="C:BBSome"/>
    <property type="evidence" value="ECO:0007669"/>
    <property type="project" value="InterPro"/>
</dbReference>
<evidence type="ECO:0000259" key="8">
    <source>
        <dbReference type="Pfam" id="PF14782"/>
    </source>
</evidence>
<evidence type="ECO:0000259" key="11">
    <source>
        <dbReference type="Pfam" id="PF23353"/>
    </source>
</evidence>
<feature type="domain" description="BBS2 hairpin" evidence="11">
    <location>
        <begin position="528"/>
        <end position="619"/>
    </location>
</feature>
<dbReference type="Pfam" id="PF14782">
    <property type="entry name" value="BBS2_GAE"/>
    <property type="match status" value="1"/>
</dbReference>
<evidence type="ECO:0000259" key="9">
    <source>
        <dbReference type="Pfam" id="PF14783"/>
    </source>
</evidence>
<dbReference type="Proteomes" id="UP000285430">
    <property type="component" value="Unassembled WGS sequence"/>
</dbReference>
<feature type="domain" description="Ciliary BBSome complex subunit 2 N-terminal" evidence="7">
    <location>
        <begin position="20"/>
        <end position="116"/>
    </location>
</feature>
<gene>
    <name evidence="12" type="ORF">DYB37_003354</name>
</gene>